<dbReference type="Pfam" id="PF07589">
    <property type="entry name" value="PEP-CTERM"/>
    <property type="match status" value="1"/>
</dbReference>
<dbReference type="InterPro" id="IPR025507">
    <property type="entry name" value="DUF4394"/>
</dbReference>
<feature type="chain" id="PRO_5028833205" evidence="2">
    <location>
        <begin position="20"/>
        <end position="289"/>
    </location>
</feature>
<evidence type="ECO:0000256" key="1">
    <source>
        <dbReference type="SAM" id="Phobius"/>
    </source>
</evidence>
<keyword evidence="1" id="KW-0472">Membrane</keyword>
<evidence type="ECO:0000256" key="2">
    <source>
        <dbReference type="SAM" id="SignalP"/>
    </source>
</evidence>
<proteinExistence type="predicted"/>
<dbReference type="Proteomes" id="UP000515292">
    <property type="component" value="Chromosome"/>
</dbReference>
<accession>A0A7G5IMI6</accession>
<feature type="domain" description="Ice-binding protein C-terminal" evidence="3">
    <location>
        <begin position="260"/>
        <end position="285"/>
    </location>
</feature>
<evidence type="ECO:0000313" key="5">
    <source>
        <dbReference type="EMBL" id="QMW24578.1"/>
    </source>
</evidence>
<feature type="signal peptide" evidence="2">
    <location>
        <begin position="1"/>
        <end position="19"/>
    </location>
</feature>
<feature type="domain" description="DUF4394" evidence="4">
    <location>
        <begin position="31"/>
        <end position="253"/>
    </location>
</feature>
<keyword evidence="1" id="KW-0812">Transmembrane</keyword>
<dbReference type="AlphaFoldDB" id="A0A7G5IMI6"/>
<dbReference type="SUPFAM" id="SSF63825">
    <property type="entry name" value="YWTD domain"/>
    <property type="match status" value="1"/>
</dbReference>
<evidence type="ECO:0000259" key="3">
    <source>
        <dbReference type="Pfam" id="PF07589"/>
    </source>
</evidence>
<evidence type="ECO:0000313" key="6">
    <source>
        <dbReference type="Proteomes" id="UP000515292"/>
    </source>
</evidence>
<keyword evidence="6" id="KW-1185">Reference proteome</keyword>
<evidence type="ECO:0000259" key="4">
    <source>
        <dbReference type="Pfam" id="PF14339"/>
    </source>
</evidence>
<dbReference type="RefSeq" id="WP_182298582.1">
    <property type="nucleotide sequence ID" value="NZ_CP059851.1"/>
</dbReference>
<dbReference type="InterPro" id="IPR013424">
    <property type="entry name" value="Ice-binding_C"/>
</dbReference>
<dbReference type="EMBL" id="CP059851">
    <property type="protein sequence ID" value="QMW24578.1"/>
    <property type="molecule type" value="Genomic_DNA"/>
</dbReference>
<organism evidence="5 6">
    <name type="scientific">Sandaracinobacteroides saxicola</name>
    <dbReference type="NCBI Taxonomy" id="2759707"/>
    <lineage>
        <taxon>Bacteria</taxon>
        <taxon>Pseudomonadati</taxon>
        <taxon>Pseudomonadota</taxon>
        <taxon>Alphaproteobacteria</taxon>
        <taxon>Sphingomonadales</taxon>
        <taxon>Sphingosinicellaceae</taxon>
        <taxon>Sandaracinobacteroides</taxon>
    </lineage>
</organism>
<dbReference type="NCBIfam" id="TIGR02595">
    <property type="entry name" value="PEP_CTERM"/>
    <property type="match status" value="1"/>
</dbReference>
<dbReference type="Pfam" id="PF14339">
    <property type="entry name" value="DUF4394"/>
    <property type="match status" value="1"/>
</dbReference>
<dbReference type="NCBIfam" id="NF035944">
    <property type="entry name" value="PEPxxWA-CTERM"/>
    <property type="match status" value="1"/>
</dbReference>
<name>A0A7G5IMI6_9SPHN</name>
<reference evidence="5 6" key="1">
    <citation type="submission" date="2020-07" db="EMBL/GenBank/DDBJ databases">
        <title>Complete genome sequence for Sandaracinobacter sp. M6.</title>
        <authorList>
            <person name="Tang Y."/>
            <person name="Liu Q."/>
            <person name="Guo Z."/>
            <person name="Lei P."/>
            <person name="Huang B."/>
        </authorList>
    </citation>
    <scope>NUCLEOTIDE SEQUENCE [LARGE SCALE GENOMIC DNA]</scope>
    <source>
        <strain evidence="5 6">M6</strain>
    </source>
</reference>
<protein>
    <submittedName>
        <fullName evidence="5">DUF4394 domain-containing protein</fullName>
    </submittedName>
</protein>
<keyword evidence="2" id="KW-0732">Signal</keyword>
<feature type="transmembrane region" description="Helical" evidence="1">
    <location>
        <begin position="264"/>
        <end position="281"/>
    </location>
</feature>
<gene>
    <name evidence="5" type="ORF">H3309_08145</name>
</gene>
<dbReference type="KEGG" id="sand:H3309_08145"/>
<keyword evidence="1" id="KW-1133">Transmembrane helix</keyword>
<sequence>MRLLSFVLLAAAIATPASAERLYGLTLDNRIVNFDSADPETITGSRTITGISDTIIGLDVRPATGTLHALTGTGKLYELKLNGMTYQATLKGTVSPTPSGGAFGVDFNPVPDRLRVVGSTGQNLRINPNNGVTVVDTPVTIGGMTPQLVAAGYTNSVAGAASTTLYALDAAGDRLLRSTNPNGGIYVDTNLTGQTFGPLGFAFTTDNNVGFDISPNSGIAYANIDSLLWRVDLMTGAGTALGIVGAGPLRSIATPAFGAAVPEPATWAMLILGFGLVGTSLRQRRRIAA</sequence>